<reference evidence="1" key="4">
    <citation type="submission" date="2024-09" db="EMBL/GenBank/DDBJ databases">
        <authorList>
            <person name="Sun Q."/>
            <person name="Mori K."/>
        </authorList>
    </citation>
    <scope>NUCLEOTIDE SEQUENCE</scope>
    <source>
        <strain evidence="1">KCTC 62575</strain>
    </source>
</reference>
<dbReference type="EMBL" id="JBHRSF010000047">
    <property type="protein sequence ID" value="MFC2996008.1"/>
    <property type="molecule type" value="Genomic_DNA"/>
</dbReference>
<name>A0A371YIY6_9GAMM</name>
<reference evidence="1" key="1">
    <citation type="journal article" date="2014" name="Int. J. Syst. Evol. Microbiol.">
        <title>Complete genome of a new Firmicutes species belonging to the dominant human colonic microbiota ('Ruminococcus bicirculans') reveals two chromosomes and a selective capacity to utilize plant glucans.</title>
        <authorList>
            <consortium name="NISC Comparative Sequencing Program"/>
            <person name="Wegmann U."/>
            <person name="Louis P."/>
            <person name="Goesmann A."/>
            <person name="Henrissat B."/>
            <person name="Duncan S.H."/>
            <person name="Flint H.J."/>
        </authorList>
    </citation>
    <scope>NUCLEOTIDE SEQUENCE</scope>
    <source>
        <strain evidence="1">KCTC 62575</strain>
    </source>
</reference>
<evidence type="ECO:0000313" key="3">
    <source>
        <dbReference type="Proteomes" id="UP000240957"/>
    </source>
</evidence>
<evidence type="ECO:0000313" key="1">
    <source>
        <dbReference type="EMBL" id="MFC2996008.1"/>
    </source>
</evidence>
<dbReference type="AlphaFoldDB" id="A0A371YIY6"/>
<protein>
    <submittedName>
        <fullName evidence="2">Uncharacterized protein</fullName>
    </submittedName>
</protein>
<gene>
    <name evidence="1" type="ORF">ACFODO_12170</name>
    <name evidence="2" type="ORF">C9E89_021980</name>
</gene>
<accession>A0A371YIY6</accession>
<evidence type="ECO:0000313" key="2">
    <source>
        <dbReference type="EMBL" id="RFC81421.1"/>
    </source>
</evidence>
<keyword evidence="4" id="KW-1185">Reference proteome</keyword>
<reference evidence="4" key="3">
    <citation type="journal article" date="2019" name="Int. J. Syst. Evol. Microbiol.">
        <title>The Global Catalogue of Microorganisms (GCM) 10K type strain sequencing project: providing services to taxonomists for standard genome sequencing and annotation.</title>
        <authorList>
            <consortium name="The Broad Institute Genomics Platform"/>
            <consortium name="The Broad Institute Genome Sequencing Center for Infectious Disease"/>
            <person name="Wu L."/>
            <person name="Ma J."/>
        </authorList>
    </citation>
    <scope>NUCLEOTIDE SEQUENCE [LARGE SCALE GENOMIC DNA]</scope>
    <source>
        <strain evidence="4">KCTC 62575</strain>
    </source>
</reference>
<dbReference type="RefSeq" id="WP_010591653.1">
    <property type="nucleotide sequence ID" value="NZ_JBHRSF010000047.1"/>
</dbReference>
<comment type="caution">
    <text evidence="2">The sequence shown here is derived from an EMBL/GenBank/DDBJ whole genome shotgun (WGS) entry which is preliminary data.</text>
</comment>
<reference evidence="2 3" key="2">
    <citation type="submission" date="2018-08" db="EMBL/GenBank/DDBJ databases">
        <title>The draft genome of Acinetobacter sichuanensis strain WCHAc060041.</title>
        <authorList>
            <person name="Qin J."/>
            <person name="Feng Y."/>
            <person name="Zong Z."/>
        </authorList>
    </citation>
    <scope>NUCLEOTIDE SEQUENCE [LARGE SCALE GENOMIC DNA]</scope>
    <source>
        <strain evidence="2 3">WCHAc060041</strain>
    </source>
</reference>
<dbReference type="OrthoDB" id="6388245at2"/>
<dbReference type="Proteomes" id="UP000240957">
    <property type="component" value="Unassembled WGS sequence"/>
</dbReference>
<dbReference type="Proteomes" id="UP001595455">
    <property type="component" value="Unassembled WGS sequence"/>
</dbReference>
<proteinExistence type="predicted"/>
<organism evidence="2 3">
    <name type="scientific">Acinetobacter sichuanensis</name>
    <dbReference type="NCBI Taxonomy" id="2136183"/>
    <lineage>
        <taxon>Bacteria</taxon>
        <taxon>Pseudomonadati</taxon>
        <taxon>Pseudomonadota</taxon>
        <taxon>Gammaproteobacteria</taxon>
        <taxon>Moraxellales</taxon>
        <taxon>Moraxellaceae</taxon>
        <taxon>Acinetobacter</taxon>
    </lineage>
</organism>
<dbReference type="EMBL" id="PYIX02000107">
    <property type="protein sequence ID" value="RFC81421.1"/>
    <property type="molecule type" value="Genomic_DNA"/>
</dbReference>
<sequence length="77" mass="8848">MSWQEKINLSNDDKIVCSRMKTKGHLGQTEITPFSILNDNEEVIGHGEYTEHTNVRGLSTSHVLEYILNGQKSCERW</sequence>
<evidence type="ECO:0000313" key="4">
    <source>
        <dbReference type="Proteomes" id="UP001595455"/>
    </source>
</evidence>